<accession>A0A6B9JAU9</accession>
<name>A0A6B9JAU9_9CAUD</name>
<dbReference type="EMBL" id="MN718199">
    <property type="protein sequence ID" value="QGZ16086.1"/>
    <property type="molecule type" value="Genomic_DNA"/>
</dbReference>
<gene>
    <name evidence="1" type="ORF">Kuja_0950</name>
</gene>
<evidence type="ECO:0000313" key="1">
    <source>
        <dbReference type="EMBL" id="QGZ16086.1"/>
    </source>
</evidence>
<reference evidence="1 2" key="1">
    <citation type="submission" date="2019-11" db="EMBL/GenBank/DDBJ databases">
        <title>Characterization of a novel member of the family Ackermannviridae.</title>
        <authorList>
            <person name="Maina A.N."/>
            <person name="Mwaura F.B."/>
            <person name="Jumba M."/>
        </authorList>
    </citation>
    <scope>NUCLEOTIDE SEQUENCE [LARGE SCALE GENOMIC DNA]</scope>
</reference>
<sequence length="107" mass="12319">MNTAAMLYINHGQARFMLKKKSIIKIMAGFKNGVDKSKPAIGIKYENSHSELQIIFDEDYTADVVAKIRDKLVKLTRNTWWSSTINIDNFIKEVLAEKQLQEQSNEN</sequence>
<proteinExistence type="predicted"/>
<evidence type="ECO:0000313" key="2">
    <source>
        <dbReference type="Proteomes" id="UP000433471"/>
    </source>
</evidence>
<protein>
    <submittedName>
        <fullName evidence="1">Uncharacterized protein</fullName>
    </submittedName>
</protein>
<dbReference type="Proteomes" id="UP000433471">
    <property type="component" value="Segment"/>
</dbReference>
<keyword evidence="2" id="KW-1185">Reference proteome</keyword>
<organism evidence="1 2">
    <name type="scientific">Vibrio phage vB_VchM_Kuja</name>
    <dbReference type="NCBI Taxonomy" id="2686437"/>
    <lineage>
        <taxon>Viruses</taxon>
        <taxon>Duplodnaviria</taxon>
        <taxon>Heunggongvirae</taxon>
        <taxon>Uroviricota</taxon>
        <taxon>Caudoviricetes</taxon>
        <taxon>Pantevenvirales</taxon>
        <taxon>Ackermannviridae</taxon>
        <taxon>Kujavirus</taxon>
        <taxon>Kujavirus kuja</taxon>
    </lineage>
</organism>